<gene>
    <name evidence="8" type="ordered locus">Ftrac_3592</name>
</gene>
<reference evidence="8 9" key="1">
    <citation type="journal article" date="2011" name="Stand. Genomic Sci.">
        <title>Complete genome sequence of Marivirga tractuosa type strain (H-43).</title>
        <authorList>
            <person name="Pagani I."/>
            <person name="Chertkov O."/>
            <person name="Lapidus A."/>
            <person name="Lucas S."/>
            <person name="Del Rio T.G."/>
            <person name="Tice H."/>
            <person name="Copeland A."/>
            <person name="Cheng J.F."/>
            <person name="Nolan M."/>
            <person name="Saunders E."/>
            <person name="Pitluck S."/>
            <person name="Held B."/>
            <person name="Goodwin L."/>
            <person name="Liolios K."/>
            <person name="Ovchinikova G."/>
            <person name="Ivanova N."/>
            <person name="Mavromatis K."/>
            <person name="Pati A."/>
            <person name="Chen A."/>
            <person name="Palaniappan K."/>
            <person name="Land M."/>
            <person name="Hauser L."/>
            <person name="Jeffries C.D."/>
            <person name="Detter J.C."/>
            <person name="Han C."/>
            <person name="Tapia R."/>
            <person name="Ngatchou-Djao O.D."/>
            <person name="Rohde M."/>
            <person name="Goker M."/>
            <person name="Spring S."/>
            <person name="Sikorski J."/>
            <person name="Woyke T."/>
            <person name="Bristow J."/>
            <person name="Eisen J.A."/>
            <person name="Markowitz V."/>
            <person name="Hugenholtz P."/>
            <person name="Klenk H.P."/>
            <person name="Kyrpides N.C."/>
        </authorList>
    </citation>
    <scope>NUCLEOTIDE SEQUENCE [LARGE SCALE GENOMIC DNA]</scope>
    <source>
        <strain evidence="9">ATCC 23168 / DSM 4126 / NBRC 15989 / NCIMB 1408 / VKM B-1430 / H-43</strain>
    </source>
</reference>
<sequence length="1132" mass="130513">MRFLYLLIVQFLTYPIFAQNQLGNTDFNNLNVSDGLSQNIVESIYQGENGFLWIGTQDGLNRFDGQDFLSFQYKIDDSTSLSNNYVKDIVEDNNGHLWIGTYGGGLNKFDKNSKFQHFLHDSEIPSSISNNVVYTIYQQSDSVYWLGTKSGLNKFNLNTEKFSNQFTHPENFPSLNNPVVYCISQAHRNDEIWVGTREGLHKVNTKTFQVELFRKGEKGLIDDDIRDLYFDKNGVLWVATKLGGLFYKTPNENYFKQVDLKFIDQNEIYARKIHPNDKGGVWLGTFGAGLFYIDHNFKTKHHFEEEKYNPNALPSGNIVEIYQDKSMNYWLGTHGGGISSFNLNQKKFALYQPGKNDPYSISDDAVNYIFEDSRGDIYVANDEGVDIVVENEEQLRFKQVLSSYSGYPDDRGWLLFEDSDHILWVGLWNFGLSKYNRDTGELKSYTNIKGDSTSITTNFIESIAEAPDGKLWIGLLGDGGLVVFDKEKELFKRYLHDVNDFSSLANNRVHKIFIDSKNRIWLGTDFGLDLYQPENDNFKHFRYNKGDSNSINYNVIRTIIEDDNNNIWIGTGGGGLAKMIETKDDQIYFKSYTEDDGLVNNNIAGITVDLNGNLWVSTYKGISFFDPDKEQFKNYDRSDGLQGEEFVRRSIATVKDGRIFAGGYNGLNVFKPQDLKESNYEPFINIVSVNVTSESGEKNITDFSVDSILLDHNDYLLSFEVASTDLSNSDKIEYAYKLDGFNKDWINNKNRRHFTFTNLPPGEYNLKIKGTNSDGVWSSNIKELYINVDPPFWATPWFRVLFVVLFIVLVLAYIQLRIRYLKKSRRKLQAKVEERTSELEITNKHLLKNQSLVVDQKEEIAHKNAIIQKQNDELKLTNLQLEEMVDERTRELRETNNDLKIAKHEFDTFFYRAAHDLKGPVSTILGLCYLAMKETDEEASQFYFSKVNETAERMNNILFNLQKINKLKQQKVEIQNYNIRSLIIDAAKENIPDNEDWQQFINIELKAADEDILTDFVHLKVVFSNLINNAIKFSKHTEKPNVVIEFSKSKKNNNYQIIFEDFGLGINPELRDKVFNMFFVATEHKRGIGLGLYSVKMAVSKLGGQIHLEENKPASFRIEFPIPYGKEVMVNQ</sequence>
<dbReference type="InterPro" id="IPR011123">
    <property type="entry name" value="Y_Y_Y"/>
</dbReference>
<dbReference type="Gene3D" id="2.60.40.10">
    <property type="entry name" value="Immunoglobulins"/>
    <property type="match status" value="1"/>
</dbReference>
<dbReference type="OrthoDB" id="9809670at2"/>
<keyword evidence="8" id="KW-0418">Kinase</keyword>
<dbReference type="PANTHER" id="PTHR43547:SF2">
    <property type="entry name" value="HYBRID SIGNAL TRANSDUCTION HISTIDINE KINASE C"/>
    <property type="match status" value="1"/>
</dbReference>
<comment type="catalytic activity">
    <reaction evidence="1">
        <text>ATP + protein L-histidine = ADP + protein N-phospho-L-histidine.</text>
        <dbReference type="EC" id="2.7.13.3"/>
    </reaction>
</comment>
<evidence type="ECO:0000256" key="5">
    <source>
        <dbReference type="SAM" id="Phobius"/>
    </source>
</evidence>
<protein>
    <recommendedName>
        <fullName evidence="2">histidine kinase</fullName>
        <ecNumber evidence="2">2.7.13.3</ecNumber>
    </recommendedName>
</protein>
<dbReference type="SUPFAM" id="SSF55874">
    <property type="entry name" value="ATPase domain of HSP90 chaperone/DNA topoisomerase II/histidine kinase"/>
    <property type="match status" value="1"/>
</dbReference>
<feature type="coiled-coil region" evidence="4">
    <location>
        <begin position="864"/>
        <end position="905"/>
    </location>
</feature>
<dbReference type="KEGG" id="mtt:Ftrac_3592"/>
<dbReference type="InterPro" id="IPR015943">
    <property type="entry name" value="WD40/YVTN_repeat-like_dom_sf"/>
</dbReference>
<name>E4TP28_MARTH</name>
<evidence type="ECO:0000313" key="8">
    <source>
        <dbReference type="EMBL" id="ADR23562.1"/>
    </source>
</evidence>
<evidence type="ECO:0000256" key="4">
    <source>
        <dbReference type="SAM" id="Coils"/>
    </source>
</evidence>
<dbReference type="InterPro" id="IPR013783">
    <property type="entry name" value="Ig-like_fold"/>
</dbReference>
<dbReference type="GO" id="GO:0000155">
    <property type="term" value="F:phosphorelay sensor kinase activity"/>
    <property type="evidence" value="ECO:0007669"/>
    <property type="project" value="InterPro"/>
</dbReference>
<evidence type="ECO:0000256" key="1">
    <source>
        <dbReference type="ARBA" id="ARBA00000085"/>
    </source>
</evidence>
<dbReference type="InterPro" id="IPR003661">
    <property type="entry name" value="HisK_dim/P_dom"/>
</dbReference>
<keyword evidence="5" id="KW-1133">Transmembrane helix</keyword>
<dbReference type="Gene3D" id="2.130.10.10">
    <property type="entry name" value="YVTN repeat-like/Quinoprotein amine dehydrogenase"/>
    <property type="match status" value="4"/>
</dbReference>
<dbReference type="EC" id="2.7.13.3" evidence="2"/>
<evidence type="ECO:0000256" key="3">
    <source>
        <dbReference type="ARBA" id="ARBA00022553"/>
    </source>
</evidence>
<dbReference type="Gene3D" id="1.10.287.130">
    <property type="match status" value="1"/>
</dbReference>
<keyword evidence="5" id="KW-0472">Membrane</keyword>
<keyword evidence="6" id="KW-0732">Signal</keyword>
<evidence type="ECO:0000256" key="2">
    <source>
        <dbReference type="ARBA" id="ARBA00012438"/>
    </source>
</evidence>
<dbReference type="STRING" id="643867.Ftrac_3592"/>
<dbReference type="RefSeq" id="WP_013455704.1">
    <property type="nucleotide sequence ID" value="NC_014759.1"/>
</dbReference>
<dbReference type="eggNOG" id="COG3292">
    <property type="taxonomic scope" value="Bacteria"/>
</dbReference>
<dbReference type="eggNOG" id="COG0642">
    <property type="taxonomic scope" value="Bacteria"/>
</dbReference>
<dbReference type="InterPro" id="IPR036890">
    <property type="entry name" value="HATPase_C_sf"/>
</dbReference>
<feature type="chain" id="PRO_5005673805" description="histidine kinase" evidence="6">
    <location>
        <begin position="19"/>
        <end position="1132"/>
    </location>
</feature>
<feature type="domain" description="Histidine kinase" evidence="7">
    <location>
        <begin position="912"/>
        <end position="1124"/>
    </location>
</feature>
<dbReference type="CDD" id="cd00075">
    <property type="entry name" value="HATPase"/>
    <property type="match status" value="1"/>
</dbReference>
<keyword evidence="8" id="KW-0808">Transferase</keyword>
<dbReference type="Gene3D" id="3.30.565.10">
    <property type="entry name" value="Histidine kinase-like ATPase, C-terminal domain"/>
    <property type="match status" value="1"/>
</dbReference>
<dbReference type="InterPro" id="IPR011110">
    <property type="entry name" value="Reg_prop"/>
</dbReference>
<dbReference type="AlphaFoldDB" id="E4TP28"/>
<feature type="transmembrane region" description="Helical" evidence="5">
    <location>
        <begin position="797"/>
        <end position="816"/>
    </location>
</feature>
<evidence type="ECO:0000259" key="7">
    <source>
        <dbReference type="PROSITE" id="PS50109"/>
    </source>
</evidence>
<dbReference type="InterPro" id="IPR005467">
    <property type="entry name" value="His_kinase_dom"/>
</dbReference>
<dbReference type="SMART" id="SM00387">
    <property type="entry name" value="HATPase_c"/>
    <property type="match status" value="1"/>
</dbReference>
<dbReference type="Pfam" id="PF07494">
    <property type="entry name" value="Reg_prop"/>
    <property type="match status" value="5"/>
</dbReference>
<dbReference type="PANTHER" id="PTHR43547">
    <property type="entry name" value="TWO-COMPONENT HISTIDINE KINASE"/>
    <property type="match status" value="1"/>
</dbReference>
<dbReference type="HOGENOM" id="CLU_000445_28_2_10"/>
<dbReference type="Proteomes" id="UP000008720">
    <property type="component" value="Chromosome"/>
</dbReference>
<evidence type="ECO:0000313" key="9">
    <source>
        <dbReference type="Proteomes" id="UP000008720"/>
    </source>
</evidence>
<dbReference type="Pfam" id="PF02518">
    <property type="entry name" value="HATPase_c"/>
    <property type="match status" value="1"/>
</dbReference>
<keyword evidence="9" id="KW-1185">Reference proteome</keyword>
<accession>E4TP28</accession>
<evidence type="ECO:0000256" key="6">
    <source>
        <dbReference type="SAM" id="SignalP"/>
    </source>
</evidence>
<dbReference type="CDD" id="cd00082">
    <property type="entry name" value="HisKA"/>
    <property type="match status" value="1"/>
</dbReference>
<keyword evidence="5" id="KW-0812">Transmembrane</keyword>
<dbReference type="SUPFAM" id="SSF63829">
    <property type="entry name" value="Calcium-dependent phosphotriesterase"/>
    <property type="match status" value="3"/>
</dbReference>
<keyword evidence="4" id="KW-0175">Coiled coil</keyword>
<dbReference type="InterPro" id="IPR036097">
    <property type="entry name" value="HisK_dim/P_sf"/>
</dbReference>
<organism evidence="8 9">
    <name type="scientific">Marivirga tractuosa (strain ATCC 23168 / DSM 4126 / NBRC 15989 / NCIMB 1408 / VKM B-1430 / H-43)</name>
    <name type="common">Microscilla tractuosa</name>
    <name type="synonym">Flexibacter tractuosus</name>
    <dbReference type="NCBI Taxonomy" id="643867"/>
    <lineage>
        <taxon>Bacteria</taxon>
        <taxon>Pseudomonadati</taxon>
        <taxon>Bacteroidota</taxon>
        <taxon>Cytophagia</taxon>
        <taxon>Cytophagales</taxon>
        <taxon>Marivirgaceae</taxon>
        <taxon>Marivirga</taxon>
    </lineage>
</organism>
<dbReference type="InterPro" id="IPR003594">
    <property type="entry name" value="HATPase_dom"/>
</dbReference>
<dbReference type="SUPFAM" id="SSF47384">
    <property type="entry name" value="Homodimeric domain of signal transducing histidine kinase"/>
    <property type="match status" value="1"/>
</dbReference>
<proteinExistence type="predicted"/>
<dbReference type="Pfam" id="PF07495">
    <property type="entry name" value="Y_Y_Y"/>
    <property type="match status" value="1"/>
</dbReference>
<dbReference type="EMBL" id="CP002349">
    <property type="protein sequence ID" value="ADR23562.1"/>
    <property type="molecule type" value="Genomic_DNA"/>
</dbReference>
<keyword evidence="3" id="KW-0597">Phosphoprotein</keyword>
<feature type="signal peptide" evidence="6">
    <location>
        <begin position="1"/>
        <end position="18"/>
    </location>
</feature>
<dbReference type="PROSITE" id="PS50109">
    <property type="entry name" value="HIS_KIN"/>
    <property type="match status" value="1"/>
</dbReference>